<accession>A0A448ZQ20</accession>
<name>A0A448ZQ20_9STRA</name>
<protein>
    <submittedName>
        <fullName evidence="2">Uncharacterized protein</fullName>
    </submittedName>
</protein>
<gene>
    <name evidence="2" type="ORF">PSNMU_V1.4_AUG-EV-PASAV3_0111980</name>
</gene>
<dbReference type="AlphaFoldDB" id="A0A448ZQ20"/>
<organism evidence="2 3">
    <name type="scientific">Pseudo-nitzschia multistriata</name>
    <dbReference type="NCBI Taxonomy" id="183589"/>
    <lineage>
        <taxon>Eukaryota</taxon>
        <taxon>Sar</taxon>
        <taxon>Stramenopiles</taxon>
        <taxon>Ochrophyta</taxon>
        <taxon>Bacillariophyta</taxon>
        <taxon>Bacillariophyceae</taxon>
        <taxon>Bacillariophycidae</taxon>
        <taxon>Bacillariales</taxon>
        <taxon>Bacillariaceae</taxon>
        <taxon>Pseudo-nitzschia</taxon>
    </lineage>
</organism>
<dbReference type="OrthoDB" id="430915at2759"/>
<proteinExistence type="predicted"/>
<dbReference type="Proteomes" id="UP000291116">
    <property type="component" value="Unassembled WGS sequence"/>
</dbReference>
<keyword evidence="3" id="KW-1185">Reference proteome</keyword>
<evidence type="ECO:0000313" key="2">
    <source>
        <dbReference type="EMBL" id="VEU44126.1"/>
    </source>
</evidence>
<reference evidence="2 3" key="1">
    <citation type="submission" date="2019-01" db="EMBL/GenBank/DDBJ databases">
        <authorList>
            <person name="Ferrante I. M."/>
        </authorList>
    </citation>
    <scope>NUCLEOTIDE SEQUENCE [LARGE SCALE GENOMIC DNA]</scope>
    <source>
        <strain evidence="2 3">B856</strain>
    </source>
</reference>
<feature type="chain" id="PRO_5019193335" evidence="1">
    <location>
        <begin position="28"/>
        <end position="170"/>
    </location>
</feature>
<feature type="signal peptide" evidence="1">
    <location>
        <begin position="1"/>
        <end position="27"/>
    </location>
</feature>
<keyword evidence="1" id="KW-0732">Signal</keyword>
<sequence>MNLKSSYSCSFQLLLLLLLQNADNAASFSVVSTPYRSSSSKNHRVAGTSSLHSRTTRDVVLYSTNEGKEPVSEEQKAEAVGNLVENDEWEGLTMELSEVIKMAVVEDIKKNTADFIGKDNYQVGDITKEIDNRVKSEIASMRGNDEYQLGDLIVVIDGMVSGTRDGRFLE</sequence>
<evidence type="ECO:0000313" key="3">
    <source>
        <dbReference type="Proteomes" id="UP000291116"/>
    </source>
</evidence>
<dbReference type="EMBL" id="CAACVS010000616">
    <property type="protein sequence ID" value="VEU44126.1"/>
    <property type="molecule type" value="Genomic_DNA"/>
</dbReference>
<evidence type="ECO:0000256" key="1">
    <source>
        <dbReference type="SAM" id="SignalP"/>
    </source>
</evidence>